<feature type="domain" description="Chorismate-utilising enzyme C-terminal" evidence="9">
    <location>
        <begin position="236"/>
        <end position="493"/>
    </location>
</feature>
<keyword evidence="4" id="KW-0479">Metal-binding</keyword>
<dbReference type="OrthoDB" id="9803598at2"/>
<gene>
    <name evidence="11" type="ordered locus">Trebr_1622</name>
</gene>
<dbReference type="InterPro" id="IPR015890">
    <property type="entry name" value="Chorismate_C"/>
</dbReference>
<evidence type="ECO:0000313" key="12">
    <source>
        <dbReference type="Proteomes" id="UP000006546"/>
    </source>
</evidence>
<dbReference type="SUPFAM" id="SSF56322">
    <property type="entry name" value="ADC synthase"/>
    <property type="match status" value="1"/>
</dbReference>
<evidence type="ECO:0000256" key="1">
    <source>
        <dbReference type="ARBA" id="ARBA00001946"/>
    </source>
</evidence>
<evidence type="ECO:0000313" key="11">
    <source>
        <dbReference type="EMBL" id="AEE17045.1"/>
    </source>
</evidence>
<reference evidence="12" key="1">
    <citation type="submission" date="2011-04" db="EMBL/GenBank/DDBJ databases">
        <title>The complete genome of Treponema brennaborense DSM 12168.</title>
        <authorList>
            <person name="Lucas S."/>
            <person name="Han J."/>
            <person name="Lapidus A."/>
            <person name="Bruce D."/>
            <person name="Goodwin L."/>
            <person name="Pitluck S."/>
            <person name="Peters L."/>
            <person name="Kyrpides N."/>
            <person name="Mavromatis K."/>
            <person name="Ivanova N."/>
            <person name="Mikhailova N."/>
            <person name="Pagani I."/>
            <person name="Teshima H."/>
            <person name="Detter J.C."/>
            <person name="Tapia R."/>
            <person name="Han C."/>
            <person name="Land M."/>
            <person name="Hauser L."/>
            <person name="Markowitz V."/>
            <person name="Cheng J.-F."/>
            <person name="Hugenholtz P."/>
            <person name="Woyke T."/>
            <person name="Wu D."/>
            <person name="Gronow S."/>
            <person name="Wellnitz S."/>
            <person name="Brambilla E."/>
            <person name="Klenk H.-P."/>
            <person name="Eisen J.A."/>
        </authorList>
    </citation>
    <scope>NUCLEOTIDE SEQUENCE [LARGE SCALE GENOMIC DNA]</scope>
    <source>
        <strain evidence="12">DSM 12168 / CIP 105900 / DD5/3</strain>
    </source>
</reference>
<evidence type="ECO:0000256" key="4">
    <source>
        <dbReference type="ARBA" id="ARBA00022723"/>
    </source>
</evidence>
<dbReference type="InterPro" id="IPR019999">
    <property type="entry name" value="Anth_synth_I-like"/>
</dbReference>
<dbReference type="KEGG" id="tbe:Trebr_1622"/>
<dbReference type="eggNOG" id="COG0147">
    <property type="taxonomic scope" value="Bacteria"/>
</dbReference>
<comment type="catalytic activity">
    <reaction evidence="8">
        <text>chorismate + L-glutamine = anthranilate + pyruvate + L-glutamate + H(+)</text>
        <dbReference type="Rhea" id="RHEA:21732"/>
        <dbReference type="ChEBI" id="CHEBI:15361"/>
        <dbReference type="ChEBI" id="CHEBI:15378"/>
        <dbReference type="ChEBI" id="CHEBI:16567"/>
        <dbReference type="ChEBI" id="CHEBI:29748"/>
        <dbReference type="ChEBI" id="CHEBI:29985"/>
        <dbReference type="ChEBI" id="CHEBI:58359"/>
        <dbReference type="EC" id="4.1.3.27"/>
    </reaction>
</comment>
<keyword evidence="12" id="KW-1185">Reference proteome</keyword>
<dbReference type="GO" id="GO:0046872">
    <property type="term" value="F:metal ion binding"/>
    <property type="evidence" value="ECO:0007669"/>
    <property type="project" value="UniProtKB-KW"/>
</dbReference>
<name>F4LPP9_TREBD</name>
<evidence type="ECO:0000256" key="8">
    <source>
        <dbReference type="ARBA" id="ARBA00047683"/>
    </source>
</evidence>
<evidence type="ECO:0000256" key="7">
    <source>
        <dbReference type="ARBA" id="ARBA00025634"/>
    </source>
</evidence>
<comment type="subunit">
    <text evidence="2">Heterotetramer consisting of two non-identical subunits: a beta subunit (TrpG) and a large alpha subunit (TrpE).</text>
</comment>
<accession>F4LPP9</accession>
<dbReference type="PANTHER" id="PTHR11236">
    <property type="entry name" value="AMINOBENZOATE/ANTHRANILATE SYNTHASE"/>
    <property type="match status" value="1"/>
</dbReference>
<evidence type="ECO:0000259" key="10">
    <source>
        <dbReference type="Pfam" id="PF04715"/>
    </source>
</evidence>
<dbReference type="GO" id="GO:0000162">
    <property type="term" value="P:L-tryptophan biosynthetic process"/>
    <property type="evidence" value="ECO:0007669"/>
    <property type="project" value="TreeGrafter"/>
</dbReference>
<dbReference type="InterPro" id="IPR006805">
    <property type="entry name" value="Anth_synth_I_N"/>
</dbReference>
<dbReference type="STRING" id="906968.Trebr_1622"/>
<evidence type="ECO:0000256" key="5">
    <source>
        <dbReference type="ARBA" id="ARBA00022842"/>
    </source>
</evidence>
<keyword evidence="5" id="KW-0460">Magnesium</keyword>
<dbReference type="HOGENOM" id="CLU_006493_9_2_12"/>
<proteinExistence type="predicted"/>
<sequence>MAHRSDALYLSVPGDRYTPFSLAKKLGARAILESASFSHGKERYSILLTEEAFRIVQDDKGIAFIVNGERKAFGTPNAAAASDSCNRSDALSGLNTCDGAPARQRPAGRQPDILDALEYVASQNAAVPGDVPLPAAGIGYLGYEFCARCDTVALAPQTDELAIPESEFIVGHVYIVFDHFTERLHICALNYAEHEIDLQKATDTLQKRLSDLDFSYLAEPETPAPCTTVTDLAESRAAYIEKVNALKKHIVAGDLLQAVPSRRLRLECETGALEIYRRLRSVNPSPYLLYLDFGTHQLVGSSPESLVRVRSRTASIRPIAGTRRRGKNAAEDEKLKRELLDDPKERAEHLMLVDLARNDLGRVCEAGSVAVTRFMECEPFSHVMHLVSDVEGTVAGTGADGVSAVQVLRSAFPAGTVSGAPKIRAMEILSGLEKTKRNFYAGAVGYIDAKGGLDFCIAIRCALKQGARWTLQAGGGIVYDSVPEREWEETNEKLGAMLAVLRNA</sequence>
<dbReference type="EMBL" id="CP002696">
    <property type="protein sequence ID" value="AEE17045.1"/>
    <property type="molecule type" value="Genomic_DNA"/>
</dbReference>
<dbReference type="Proteomes" id="UP000006546">
    <property type="component" value="Chromosome"/>
</dbReference>
<evidence type="ECO:0000256" key="2">
    <source>
        <dbReference type="ARBA" id="ARBA00011575"/>
    </source>
</evidence>
<dbReference type="GO" id="GO:0004049">
    <property type="term" value="F:anthranilate synthase activity"/>
    <property type="evidence" value="ECO:0007669"/>
    <property type="project" value="UniProtKB-EC"/>
</dbReference>
<evidence type="ECO:0000259" key="9">
    <source>
        <dbReference type="Pfam" id="PF00425"/>
    </source>
</evidence>
<dbReference type="RefSeq" id="WP_013758750.1">
    <property type="nucleotide sequence ID" value="NC_015500.1"/>
</dbReference>
<dbReference type="Gene3D" id="3.60.120.10">
    <property type="entry name" value="Anthranilate synthase"/>
    <property type="match status" value="1"/>
</dbReference>
<dbReference type="PRINTS" id="PR00095">
    <property type="entry name" value="ANTSNTHASEI"/>
</dbReference>
<protein>
    <recommendedName>
        <fullName evidence="3">Anthranilate synthase component 1</fullName>
    </recommendedName>
</protein>
<evidence type="ECO:0000256" key="3">
    <source>
        <dbReference type="ARBA" id="ARBA00020653"/>
    </source>
</evidence>
<comment type="cofactor">
    <cofactor evidence="1">
        <name>Mg(2+)</name>
        <dbReference type="ChEBI" id="CHEBI:18420"/>
    </cofactor>
</comment>
<comment type="function">
    <text evidence="7">Part of a heterotetrameric complex that catalyzes the two-step biosynthesis of anthranilate, an intermediate in the biosynthesis of L-tryptophan. In the first step, the glutamine-binding beta subunit (TrpG) of anthranilate synthase (AS) provides the glutamine amidotransferase activity which generates ammonia as a substrate that, along with chorismate, is used in the second step, catalyzed by the large alpha subunit of AS (TrpE) to produce anthranilate. In the absence of TrpG, TrpE can synthesize anthranilate directly from chorismate and high concentrations of ammonia.</text>
</comment>
<dbReference type="InterPro" id="IPR005801">
    <property type="entry name" value="ADC_synthase"/>
</dbReference>
<dbReference type="Pfam" id="PF04715">
    <property type="entry name" value="Anth_synt_I_N"/>
    <property type="match status" value="1"/>
</dbReference>
<dbReference type="PANTHER" id="PTHR11236:SF48">
    <property type="entry name" value="ISOCHORISMATE SYNTHASE MENF"/>
    <property type="match status" value="1"/>
</dbReference>
<feature type="domain" description="Anthranilate synthase component I N-terminal" evidence="10">
    <location>
        <begin position="17"/>
        <end position="186"/>
    </location>
</feature>
<dbReference type="Pfam" id="PF00425">
    <property type="entry name" value="Chorismate_bind"/>
    <property type="match status" value="1"/>
</dbReference>
<keyword evidence="6 11" id="KW-0456">Lyase</keyword>
<organism evidence="11 12">
    <name type="scientific">Treponema brennaborense (strain DSM 12168 / CIP 105900 / DD5/3)</name>
    <dbReference type="NCBI Taxonomy" id="906968"/>
    <lineage>
        <taxon>Bacteria</taxon>
        <taxon>Pseudomonadati</taxon>
        <taxon>Spirochaetota</taxon>
        <taxon>Spirochaetia</taxon>
        <taxon>Spirochaetales</taxon>
        <taxon>Treponemataceae</taxon>
        <taxon>Treponema</taxon>
    </lineage>
</organism>
<dbReference type="AlphaFoldDB" id="F4LPP9"/>
<evidence type="ECO:0000256" key="6">
    <source>
        <dbReference type="ARBA" id="ARBA00023239"/>
    </source>
</evidence>